<keyword evidence="4" id="KW-1185">Reference proteome</keyword>
<comment type="caution">
    <text evidence="3">The sequence shown here is derived from an EMBL/GenBank/DDBJ whole genome shotgun (WGS) entry which is preliminary data.</text>
</comment>
<organism evidence="3 4">
    <name type="scientific">Pneumocystis jirovecii (strain RU7)</name>
    <name type="common">Human pneumocystis pneumonia agent</name>
    <dbReference type="NCBI Taxonomy" id="1408657"/>
    <lineage>
        <taxon>Eukaryota</taxon>
        <taxon>Fungi</taxon>
        <taxon>Dikarya</taxon>
        <taxon>Ascomycota</taxon>
        <taxon>Taphrinomycotina</taxon>
        <taxon>Pneumocystomycetes</taxon>
        <taxon>Pneumocystaceae</taxon>
        <taxon>Pneumocystis</taxon>
    </lineage>
</organism>
<evidence type="ECO:0000256" key="1">
    <source>
        <dbReference type="SAM" id="Coils"/>
    </source>
</evidence>
<dbReference type="OrthoDB" id="10257471at2759"/>
<feature type="domain" description="Major surface glycoprotein 2 C-terminal" evidence="2">
    <location>
        <begin position="830"/>
        <end position="857"/>
    </location>
</feature>
<dbReference type="GeneID" id="28942247"/>
<dbReference type="Proteomes" id="UP000053447">
    <property type="component" value="Unassembled WGS sequence"/>
</dbReference>
<reference evidence="4" key="1">
    <citation type="journal article" date="2016" name="Nat. Commun.">
        <title>Genome analysis of three Pneumocystis species reveals adaptation mechanisms to life exclusively in mammalian hosts.</title>
        <authorList>
            <person name="Ma L."/>
            <person name="Chen Z."/>
            <person name="Huang D.W."/>
            <person name="Kutty G."/>
            <person name="Ishihara M."/>
            <person name="Wang H."/>
            <person name="Abouelleil A."/>
            <person name="Bishop L."/>
            <person name="Davey E."/>
            <person name="Deng R."/>
            <person name="Deng X."/>
            <person name="Fan L."/>
            <person name="Fantoni G."/>
            <person name="Fitzgerald M."/>
            <person name="Gogineni E."/>
            <person name="Goldberg J.M."/>
            <person name="Handley G."/>
            <person name="Hu X."/>
            <person name="Huber C."/>
            <person name="Jiao X."/>
            <person name="Jones K."/>
            <person name="Levin J.Z."/>
            <person name="Liu Y."/>
            <person name="Macdonald P."/>
            <person name="Melnikov A."/>
            <person name="Raley C."/>
            <person name="Sassi M."/>
            <person name="Sherman B.T."/>
            <person name="Song X."/>
            <person name="Sykes S."/>
            <person name="Tran B."/>
            <person name="Walsh L."/>
            <person name="Xia Y."/>
            <person name="Yang J."/>
            <person name="Young S."/>
            <person name="Zeng Q."/>
            <person name="Zheng X."/>
            <person name="Stephens R."/>
            <person name="Nusbaum C."/>
            <person name="Birren B.W."/>
            <person name="Azadi P."/>
            <person name="Lempicki R.A."/>
            <person name="Cuomo C.A."/>
            <person name="Kovacs J.A."/>
        </authorList>
    </citation>
    <scope>NUCLEOTIDE SEQUENCE [LARGE SCALE GENOMIC DNA]</scope>
    <source>
        <strain evidence="4">RU7</strain>
    </source>
</reference>
<protein>
    <recommendedName>
        <fullName evidence="2">Major surface glycoprotein 2 C-terminal domain-containing protein</fullName>
    </recommendedName>
</protein>
<dbReference type="InterPro" id="IPR003330">
    <property type="entry name" value="MSG"/>
</dbReference>
<gene>
    <name evidence="3" type="ORF">T551_03729</name>
</gene>
<evidence type="ECO:0000313" key="4">
    <source>
        <dbReference type="Proteomes" id="UP000053447"/>
    </source>
</evidence>
<dbReference type="Pfam" id="PF02349">
    <property type="entry name" value="MSG"/>
    <property type="match status" value="5"/>
</dbReference>
<dbReference type="STRING" id="1408657.A0A0W4ZAK7"/>
<sequence length="1013" mass="114986">HSLARAVARAVKRRAAAQNDEVEEEYVLALLLKNDGLEGSKCKEKLKEYCGNLKKVDEDFSIYPKLKEICKDDDAKKCTGLKAKVVIKQTSFKEKLDKASAKQISQLKDEDCLNQKECLFLEGAFPNELKDNCNKLRNNCYQKKREEVAEEALLRALSGSLKEKNSCKEKLKEVCLLLSGENDELMERCFDEEKTCQTLMTKKQDKCQFLKAEIEKLLKKDNELKTKCLPLLRECHFYGETCTINKSDCKNLLDSCRKKDVIYTEPGLDFEPIRPGITLAEEIELEELYKEAAKKGVRIGRPPTRDAAELLLLLSQSSTKPTVAEKCKEVLGKKCKDLKEHEILKDLCEKDNDKANVNGTNKCNELQEKQAKSIKNLSKKIENKHLTANDPNAIIMWNDLSTFLTEKDCRTLESDCLYLKGQDSLEKPCSNLKAACYKKGLEAVANEALQDKLRGKLHGSNGTWFENLQKSLVEVCKELKGKSDELFVLCVQPKKAALVLSTDLRFRAIFLREQLNEKRDYPTETDCKELEEKCRVLGQDSKEIKWPCFTLNQHCNRLRNAQELEEKLLVEKTKDLDNVDSCTKKLNERCDNWNTKRKTLFDLACIAQETTCQIIAKSVEFKCDTLKDHIKAMKILEGLNKENNLDKKGQVCDFWESYCDKYMSSCKNFATTAKDNECENLKKGCKLYRTQRDREDAVMLEFKGNLDNKNNCISTLDQYCTQWNQAENETLKGFCSNTSGGKSNDMVRDELCKKLVGRVQEKCRGLQDKLKKARKELEKQKQDYEKVKGEAEEAIKAANLVLSAIRTTDNKTASKAVPNVPGEKKDTKPFKLVRRNANVQVTEKEAEAFDLAAQAFSLYLELMERCRHLKGDCAFKKECKSETPCGKIDGICLKIEPLKVKPYEATTKNVTTTTTTTTTTTETVKDAKATDCQSLQTTDTWVTKTSTHTSTSTTTSTVTSRITLTSTRRCKPTKCTTGEEDEAGDVKPSEGLRVSGWNVMRGVLLAMMISFMI</sequence>
<dbReference type="EMBL" id="LFWA01000046">
    <property type="protein sequence ID" value="KTW25487.1"/>
    <property type="molecule type" value="Genomic_DNA"/>
</dbReference>
<evidence type="ECO:0000313" key="3">
    <source>
        <dbReference type="EMBL" id="KTW25487.1"/>
    </source>
</evidence>
<evidence type="ECO:0000259" key="2">
    <source>
        <dbReference type="Pfam" id="PF12373"/>
    </source>
</evidence>
<proteinExistence type="predicted"/>
<dbReference type="Pfam" id="PF12373">
    <property type="entry name" value="Msg2_C"/>
    <property type="match status" value="1"/>
</dbReference>
<dbReference type="VEuPathDB" id="FungiDB:T551_03729"/>
<dbReference type="AlphaFoldDB" id="A0A0W4ZAK7"/>
<feature type="coiled-coil region" evidence="1">
    <location>
        <begin position="200"/>
        <end position="227"/>
    </location>
</feature>
<dbReference type="InterPro" id="IPR021041">
    <property type="entry name" value="Maj_surf_glycoprot_2_C"/>
</dbReference>
<keyword evidence="1" id="KW-0175">Coiled coil</keyword>
<dbReference type="RefSeq" id="XP_018227797.1">
    <property type="nucleotide sequence ID" value="XM_018375992.1"/>
</dbReference>
<feature type="non-terminal residue" evidence="3">
    <location>
        <position position="1"/>
    </location>
</feature>
<name>A0A0W4ZAK7_PNEJ7</name>
<feature type="coiled-coil region" evidence="1">
    <location>
        <begin position="756"/>
        <end position="797"/>
    </location>
</feature>
<accession>A0A0W4ZAK7</accession>